<dbReference type="Proteomes" id="UP001597221">
    <property type="component" value="Unassembled WGS sequence"/>
</dbReference>
<dbReference type="EMBL" id="JBHUDE010000005">
    <property type="protein sequence ID" value="MFD1606309.1"/>
    <property type="molecule type" value="Genomic_DNA"/>
</dbReference>
<organism evidence="1 2">
    <name type="scientific">Oceanobacillus luteolus</name>
    <dbReference type="NCBI Taxonomy" id="1274358"/>
    <lineage>
        <taxon>Bacteria</taxon>
        <taxon>Bacillati</taxon>
        <taxon>Bacillota</taxon>
        <taxon>Bacilli</taxon>
        <taxon>Bacillales</taxon>
        <taxon>Bacillaceae</taxon>
        <taxon>Oceanobacillus</taxon>
    </lineage>
</organism>
<keyword evidence="2" id="KW-1185">Reference proteome</keyword>
<evidence type="ECO:0000313" key="2">
    <source>
        <dbReference type="Proteomes" id="UP001597221"/>
    </source>
</evidence>
<reference evidence="2" key="1">
    <citation type="journal article" date="2019" name="Int. J. Syst. Evol. Microbiol.">
        <title>The Global Catalogue of Microorganisms (GCM) 10K type strain sequencing project: providing services to taxonomists for standard genome sequencing and annotation.</title>
        <authorList>
            <consortium name="The Broad Institute Genomics Platform"/>
            <consortium name="The Broad Institute Genome Sequencing Center for Infectious Disease"/>
            <person name="Wu L."/>
            <person name="Ma J."/>
        </authorList>
    </citation>
    <scope>NUCLEOTIDE SEQUENCE [LARGE SCALE GENOMIC DNA]</scope>
    <source>
        <strain evidence="2">CGMCC 1.12376</strain>
    </source>
</reference>
<proteinExistence type="predicted"/>
<gene>
    <name evidence="1" type="ORF">ACFSBH_01315</name>
</gene>
<protein>
    <submittedName>
        <fullName evidence="1">Uncharacterized protein</fullName>
    </submittedName>
</protein>
<evidence type="ECO:0000313" key="1">
    <source>
        <dbReference type="EMBL" id="MFD1606309.1"/>
    </source>
</evidence>
<name>A0ABW4HLD1_9BACI</name>
<comment type="caution">
    <text evidence="1">The sequence shown here is derived from an EMBL/GenBank/DDBJ whole genome shotgun (WGS) entry which is preliminary data.</text>
</comment>
<dbReference type="RefSeq" id="WP_379595657.1">
    <property type="nucleotide sequence ID" value="NZ_JBHUDE010000005.1"/>
</dbReference>
<accession>A0ABW4HLD1</accession>
<sequence length="42" mass="4813">MRIILLAVFVTFIVVIGLFGLFQDDRPVVEIEQPGEMHIIEN</sequence>